<protein>
    <submittedName>
        <fullName evidence="1">Glycosyltransferase family 1 protein</fullName>
    </submittedName>
</protein>
<dbReference type="EMBL" id="SRYG01000006">
    <property type="protein sequence ID" value="TGY66492.1"/>
    <property type="molecule type" value="Genomic_DNA"/>
</dbReference>
<sequence>MKRILIGYISNTKGSGLDNYIYNLVDILKTEAVQIDLLSSAIDKELEEKYKANPNIRFLPIDRIPHPKKRYDQIRKYAKENKYDIAYFNISEAFDCFGNLACHQIVPVVITHSHSAGNDNQNRLKRYVSKVAHICGRPVINKYTTYCFACSDLAANWLFGKGKKYRLIRNTIQSKRFLYNSMNRKEVREQLGISEETVVLGFVGNLTYSKNPFFLLQFMKELRKKIPNSYLLIIGDGPLRNSLEQTASKNKQNYILFLGKRFDIERYYSAMDLFVLPSNFEGYGIVGVEAQVNGLPCLFSDKVPKALAFSNHSLFFHTQNMEEGVEKAQKLLQLGRMDPKEYPSEILYDLNDQKQEFIDIFIHGEFEK</sequence>
<gene>
    <name evidence="1" type="ORF">E5336_04140</name>
</gene>
<organism evidence="1 2">
    <name type="scientific">Dubosiella muris</name>
    <dbReference type="NCBI Taxonomy" id="3038133"/>
    <lineage>
        <taxon>Bacteria</taxon>
        <taxon>Bacillati</taxon>
        <taxon>Bacillota</taxon>
        <taxon>Erysipelotrichia</taxon>
        <taxon>Erysipelotrichales</taxon>
        <taxon>Erysipelotrichaceae</taxon>
        <taxon>Dubosiella</taxon>
    </lineage>
</organism>
<proteinExistence type="predicted"/>
<keyword evidence="2" id="KW-1185">Reference proteome</keyword>
<dbReference type="Proteomes" id="UP000308836">
    <property type="component" value="Unassembled WGS sequence"/>
</dbReference>
<evidence type="ECO:0000313" key="1">
    <source>
        <dbReference type="EMBL" id="TGY66492.1"/>
    </source>
</evidence>
<accession>A0AC61R966</accession>
<evidence type="ECO:0000313" key="2">
    <source>
        <dbReference type="Proteomes" id="UP000308836"/>
    </source>
</evidence>
<reference evidence="1" key="1">
    <citation type="submission" date="2019-04" db="EMBL/GenBank/DDBJ databases">
        <title>Microbes associate with the intestines of laboratory mice.</title>
        <authorList>
            <person name="Navarre W."/>
            <person name="Wong E."/>
            <person name="Huang K."/>
            <person name="Tropini C."/>
            <person name="Ng K."/>
            <person name="Yu B."/>
        </authorList>
    </citation>
    <scope>NUCLEOTIDE SEQUENCE</scope>
    <source>
        <strain evidence="1">NM09_H32</strain>
    </source>
</reference>
<comment type="caution">
    <text evidence="1">The sequence shown here is derived from an EMBL/GenBank/DDBJ whole genome shotgun (WGS) entry which is preliminary data.</text>
</comment>
<name>A0AC61R966_9FIRM</name>